<evidence type="ECO:0000313" key="6">
    <source>
        <dbReference type="Proteomes" id="UP000518300"/>
    </source>
</evidence>
<keyword evidence="1" id="KW-0808">Transferase</keyword>
<dbReference type="SUPFAM" id="SSF53901">
    <property type="entry name" value="Thiolase-like"/>
    <property type="match status" value="1"/>
</dbReference>
<dbReference type="Proteomes" id="UP000518300">
    <property type="component" value="Unassembled WGS sequence"/>
</dbReference>
<dbReference type="EMBL" id="JABBJJ010000010">
    <property type="protein sequence ID" value="NMO13921.1"/>
    <property type="molecule type" value="Genomic_DNA"/>
</dbReference>
<dbReference type="InterPro" id="IPR013747">
    <property type="entry name" value="ACP_syn_III_C"/>
</dbReference>
<organism evidence="5 6">
    <name type="scientific">Pyxidicoccus fallax</name>
    <dbReference type="NCBI Taxonomy" id="394095"/>
    <lineage>
        <taxon>Bacteria</taxon>
        <taxon>Pseudomonadati</taxon>
        <taxon>Myxococcota</taxon>
        <taxon>Myxococcia</taxon>
        <taxon>Myxococcales</taxon>
        <taxon>Cystobacterineae</taxon>
        <taxon>Myxococcaceae</taxon>
        <taxon>Pyxidicoccus</taxon>
    </lineage>
</organism>
<name>A0A848LCB1_9BACT</name>
<comment type="caution">
    <text evidence="5">The sequence shown here is derived from an EMBL/GenBank/DDBJ whole genome shotgun (WGS) entry which is preliminary data.</text>
</comment>
<evidence type="ECO:0000256" key="2">
    <source>
        <dbReference type="ARBA" id="ARBA00023315"/>
    </source>
</evidence>
<dbReference type="RefSeq" id="WP_169343204.1">
    <property type="nucleotide sequence ID" value="NZ_JABBJJ010000010.1"/>
</dbReference>
<reference evidence="5 6" key="1">
    <citation type="submission" date="2020-04" db="EMBL/GenBank/DDBJ databases">
        <title>Draft genome of Pyxidicoccus fallax type strain.</title>
        <authorList>
            <person name="Whitworth D.E."/>
        </authorList>
    </citation>
    <scope>NUCLEOTIDE SEQUENCE [LARGE SCALE GENOMIC DNA]</scope>
    <source>
        <strain evidence="5 6">DSM 14698</strain>
    </source>
</reference>
<feature type="domain" description="Beta-ketoacyl-[acyl-carrier-protein] synthase III N-terminal" evidence="4">
    <location>
        <begin position="134"/>
        <end position="206"/>
    </location>
</feature>
<dbReference type="Pfam" id="PF08545">
    <property type="entry name" value="ACP_syn_III"/>
    <property type="match status" value="1"/>
</dbReference>
<gene>
    <name evidence="5" type="ORF">HG543_03485</name>
</gene>
<dbReference type="Pfam" id="PF08541">
    <property type="entry name" value="ACP_syn_III_C"/>
    <property type="match status" value="1"/>
</dbReference>
<evidence type="ECO:0000259" key="4">
    <source>
        <dbReference type="Pfam" id="PF08545"/>
    </source>
</evidence>
<dbReference type="Gene3D" id="3.40.47.10">
    <property type="match status" value="1"/>
</dbReference>
<dbReference type="AlphaFoldDB" id="A0A848LCB1"/>
<keyword evidence="6" id="KW-1185">Reference proteome</keyword>
<evidence type="ECO:0000259" key="3">
    <source>
        <dbReference type="Pfam" id="PF08541"/>
    </source>
</evidence>
<feature type="domain" description="Beta-ketoacyl-[acyl-carrier-protein] synthase III C-terminal" evidence="3">
    <location>
        <begin position="267"/>
        <end position="344"/>
    </location>
</feature>
<dbReference type="PANTHER" id="PTHR34069:SF2">
    <property type="entry name" value="BETA-KETOACYL-[ACYL-CARRIER-PROTEIN] SYNTHASE III"/>
    <property type="match status" value="1"/>
</dbReference>
<evidence type="ECO:0000313" key="5">
    <source>
        <dbReference type="EMBL" id="NMO13921.1"/>
    </source>
</evidence>
<dbReference type="InterPro" id="IPR016039">
    <property type="entry name" value="Thiolase-like"/>
</dbReference>
<dbReference type="GO" id="GO:0006633">
    <property type="term" value="P:fatty acid biosynthetic process"/>
    <property type="evidence" value="ECO:0007669"/>
    <property type="project" value="InterPro"/>
</dbReference>
<protein>
    <submittedName>
        <fullName evidence="5">3-oxoacyl-ACP synthase</fullName>
    </submittedName>
</protein>
<accession>A0A848LCB1</accession>
<proteinExistence type="predicted"/>
<dbReference type="PANTHER" id="PTHR34069">
    <property type="entry name" value="3-OXOACYL-[ACYL-CARRIER-PROTEIN] SYNTHASE 3"/>
    <property type="match status" value="1"/>
</dbReference>
<evidence type="ECO:0000256" key="1">
    <source>
        <dbReference type="ARBA" id="ARBA00022679"/>
    </source>
</evidence>
<dbReference type="InterPro" id="IPR013751">
    <property type="entry name" value="ACP_syn_III_N"/>
</dbReference>
<keyword evidence="2" id="KW-0012">Acyltransferase</keyword>
<dbReference type="GO" id="GO:0044550">
    <property type="term" value="P:secondary metabolite biosynthetic process"/>
    <property type="evidence" value="ECO:0007669"/>
    <property type="project" value="TreeGrafter"/>
</dbReference>
<dbReference type="GO" id="GO:0004315">
    <property type="term" value="F:3-oxoacyl-[acyl-carrier-protein] synthase activity"/>
    <property type="evidence" value="ECO:0007669"/>
    <property type="project" value="InterPro"/>
</dbReference>
<sequence length="349" mass="37126">MNVLEPRLGVQVLGHGRALPGVRPVSNAELLALDPEQQGRSAEALETLGRKVATRLGFSLRHLARLPSSGETPPREDEETSESLALAAARQALGGRSGAEVEALIHGTTTTSRYTGSQAAAILGRLESHAAAWEVKAGCSTSLASLHLAVALLGSGYGNVLVSCAETLSKVMNPAMKETWFILADGGAALWLKRDEATPDFEIRRCLYATDGALVDLYTTPGRLPPDRATLEAGGYCMAGDGTRLREEALRRYLEMLGAMFPGGRGLKDIRWVVAHQINRKLIEQVCDVGGLSASLVWSAERVGNVGGASVLFSLSEALEQRLFAPGDGVLLMSVGGGLSFAMQHWVKR</sequence>